<reference evidence="1 2" key="1">
    <citation type="submission" date="2018-04" db="EMBL/GenBank/DDBJ databases">
        <authorList>
            <person name="Vogel A."/>
        </authorList>
    </citation>
    <scope>NUCLEOTIDE SEQUENCE [LARGE SCALE GENOMIC DNA]</scope>
</reference>
<dbReference type="Proteomes" id="UP000595140">
    <property type="component" value="Unassembled WGS sequence"/>
</dbReference>
<proteinExistence type="predicted"/>
<evidence type="ECO:0000313" key="1">
    <source>
        <dbReference type="EMBL" id="VFQ82860.1"/>
    </source>
</evidence>
<gene>
    <name evidence="1" type="ORF">CCAM_LOCUS24636</name>
</gene>
<evidence type="ECO:0000313" key="2">
    <source>
        <dbReference type="Proteomes" id="UP000595140"/>
    </source>
</evidence>
<accession>A0A484M212</accession>
<protein>
    <submittedName>
        <fullName evidence="1">Uncharacterized protein</fullName>
    </submittedName>
</protein>
<organism evidence="1 2">
    <name type="scientific">Cuscuta campestris</name>
    <dbReference type="NCBI Taxonomy" id="132261"/>
    <lineage>
        <taxon>Eukaryota</taxon>
        <taxon>Viridiplantae</taxon>
        <taxon>Streptophyta</taxon>
        <taxon>Embryophyta</taxon>
        <taxon>Tracheophyta</taxon>
        <taxon>Spermatophyta</taxon>
        <taxon>Magnoliopsida</taxon>
        <taxon>eudicotyledons</taxon>
        <taxon>Gunneridae</taxon>
        <taxon>Pentapetalae</taxon>
        <taxon>asterids</taxon>
        <taxon>lamiids</taxon>
        <taxon>Solanales</taxon>
        <taxon>Convolvulaceae</taxon>
        <taxon>Cuscuteae</taxon>
        <taxon>Cuscuta</taxon>
        <taxon>Cuscuta subgen. Grammica</taxon>
        <taxon>Cuscuta sect. Cleistogrammica</taxon>
    </lineage>
</organism>
<keyword evidence="2" id="KW-1185">Reference proteome</keyword>
<name>A0A484M212_9ASTE</name>
<sequence>MNVETIYTNILVTRYINGLTLKRNGGFEDFLAKLPARFVASSGILTPNWQHHNIPYTLKNTMEEEVERMV</sequence>
<dbReference type="EMBL" id="OOIL02002447">
    <property type="protein sequence ID" value="VFQ82860.1"/>
    <property type="molecule type" value="Genomic_DNA"/>
</dbReference>
<dbReference type="AlphaFoldDB" id="A0A484M212"/>